<keyword evidence="10" id="KW-1185">Reference proteome</keyword>
<dbReference type="Gene3D" id="2.40.110.10">
    <property type="entry name" value="Butyryl-CoA Dehydrogenase, subunit A, domain 2"/>
    <property type="match status" value="1"/>
</dbReference>
<dbReference type="InterPro" id="IPR009075">
    <property type="entry name" value="AcylCo_DH/oxidase_C"/>
</dbReference>
<comment type="cofactor">
    <cofactor evidence="1 5">
        <name>FAD</name>
        <dbReference type="ChEBI" id="CHEBI:57692"/>
    </cofactor>
</comment>
<dbReference type="InterPro" id="IPR006091">
    <property type="entry name" value="Acyl-CoA_Oxase/DH_mid-dom"/>
</dbReference>
<dbReference type="SUPFAM" id="SSF56645">
    <property type="entry name" value="Acyl-CoA dehydrogenase NM domain-like"/>
    <property type="match status" value="1"/>
</dbReference>
<dbReference type="InterPro" id="IPR046373">
    <property type="entry name" value="Acyl-CoA_Oxase/DH_mid-dom_sf"/>
</dbReference>
<keyword evidence="3 5" id="KW-0285">Flavoprotein</keyword>
<dbReference type="Gene3D" id="1.20.140.10">
    <property type="entry name" value="Butyryl-CoA Dehydrogenase, subunit A, domain 3"/>
    <property type="match status" value="1"/>
</dbReference>
<dbReference type="InterPro" id="IPR009100">
    <property type="entry name" value="AcylCoA_DH/oxidase_NM_dom_sf"/>
</dbReference>
<keyword evidence="5" id="KW-0560">Oxidoreductase</keyword>
<evidence type="ECO:0000256" key="3">
    <source>
        <dbReference type="ARBA" id="ARBA00022630"/>
    </source>
</evidence>
<feature type="domain" description="Acyl-CoA dehydrogenase/oxidase N-terminal" evidence="8">
    <location>
        <begin position="7"/>
        <end position="118"/>
    </location>
</feature>
<dbReference type="Gene3D" id="1.10.540.10">
    <property type="entry name" value="Acyl-CoA dehydrogenase/oxidase, N-terminal domain"/>
    <property type="match status" value="1"/>
</dbReference>
<dbReference type="RefSeq" id="WP_045694398.1">
    <property type="nucleotide sequence ID" value="NZ_JZKH01000015.1"/>
</dbReference>
<dbReference type="Pfam" id="PF00441">
    <property type="entry name" value="Acyl-CoA_dh_1"/>
    <property type="match status" value="1"/>
</dbReference>
<dbReference type="Proteomes" id="UP000033699">
    <property type="component" value="Unassembled WGS sequence"/>
</dbReference>
<name>A0A0F2TI88_STRR3</name>
<dbReference type="GO" id="GO:0003995">
    <property type="term" value="F:acyl-CoA dehydrogenase activity"/>
    <property type="evidence" value="ECO:0007669"/>
    <property type="project" value="TreeGrafter"/>
</dbReference>
<organism evidence="9 10">
    <name type="scientific">Streptomyces rubellomurinus (strain ATCC 31215)</name>
    <dbReference type="NCBI Taxonomy" id="359131"/>
    <lineage>
        <taxon>Bacteria</taxon>
        <taxon>Bacillati</taxon>
        <taxon>Actinomycetota</taxon>
        <taxon>Actinomycetes</taxon>
        <taxon>Kitasatosporales</taxon>
        <taxon>Streptomycetaceae</taxon>
        <taxon>Streptomyces</taxon>
    </lineage>
</organism>
<reference evidence="9 10" key="1">
    <citation type="submission" date="2015-02" db="EMBL/GenBank/DDBJ databases">
        <authorList>
            <person name="Ju K.-S."/>
            <person name="Doroghazi J.R."/>
            <person name="Metcalf W."/>
        </authorList>
    </citation>
    <scope>NUCLEOTIDE SEQUENCE [LARGE SCALE GENOMIC DNA]</scope>
    <source>
        <strain evidence="9 10">ATCC 31215</strain>
    </source>
</reference>
<comment type="caution">
    <text evidence="9">The sequence shown here is derived from an EMBL/GenBank/DDBJ whole genome shotgun (WGS) entry which is preliminary data.</text>
</comment>
<evidence type="ECO:0000313" key="9">
    <source>
        <dbReference type="EMBL" id="KJS62236.1"/>
    </source>
</evidence>
<dbReference type="Pfam" id="PF02770">
    <property type="entry name" value="Acyl-CoA_dh_M"/>
    <property type="match status" value="1"/>
</dbReference>
<dbReference type="AlphaFoldDB" id="A0A0F2TI88"/>
<feature type="domain" description="Acyl-CoA dehydrogenase/oxidase C-terminal" evidence="6">
    <location>
        <begin position="230"/>
        <end position="377"/>
    </location>
</feature>
<protein>
    <submittedName>
        <fullName evidence="9">Acyl-CoA dehydrogenase</fullName>
    </submittedName>
</protein>
<evidence type="ECO:0000256" key="2">
    <source>
        <dbReference type="ARBA" id="ARBA00009347"/>
    </source>
</evidence>
<comment type="similarity">
    <text evidence="2 5">Belongs to the acyl-CoA dehydrogenase family.</text>
</comment>
<dbReference type="SUPFAM" id="SSF47203">
    <property type="entry name" value="Acyl-CoA dehydrogenase C-terminal domain-like"/>
    <property type="match status" value="1"/>
</dbReference>
<gene>
    <name evidence="9" type="ORF">VM95_10350</name>
</gene>
<proteinExistence type="inferred from homology"/>
<evidence type="ECO:0000256" key="4">
    <source>
        <dbReference type="ARBA" id="ARBA00022827"/>
    </source>
</evidence>
<keyword evidence="4 5" id="KW-0274">FAD</keyword>
<evidence type="ECO:0000259" key="6">
    <source>
        <dbReference type="Pfam" id="PF00441"/>
    </source>
</evidence>
<dbReference type="EMBL" id="JZKH01000015">
    <property type="protein sequence ID" value="KJS62236.1"/>
    <property type="molecule type" value="Genomic_DNA"/>
</dbReference>
<sequence length="380" mass="40153">MDFDLTAAQRMRREAIAEGVRTLSPGRLRAGPDDHFDRADWAKAAELGLTGLCLPVSHGGGGLGALDTALCLEAFGEHCPDTGLAFGVAAHLLACGVPVAAFATPETRDQLLLGMADGTLIAANAMTEAAAGSDVGRLDTTATVDGEAYVLDGVKTFASNAPLADVLVSYATTDRRAGFLGISAFAVPCELPGVAVGDPLPKMGLWGCPAGEVRFDACAVPERYRLGEEGQGSAVFQHSMRWERSCLPALYLGLLARQLQQCTEHAGVRRQFGREIGKYQAVSHRVARMRLRLEGARLLLYRACWLLDHERHDETSIALSKTAVSEAAVANSLDAVQIFGGAGYLCGGGIEAQLRDSIPATLFSGTTEIQSELIAREAGL</sequence>
<dbReference type="PATRIC" id="fig|359131.3.peg.1682"/>
<evidence type="ECO:0000256" key="1">
    <source>
        <dbReference type="ARBA" id="ARBA00001974"/>
    </source>
</evidence>
<feature type="domain" description="Acyl-CoA oxidase/dehydrogenase middle" evidence="7">
    <location>
        <begin position="124"/>
        <end position="218"/>
    </location>
</feature>
<dbReference type="PANTHER" id="PTHR43884:SF12">
    <property type="entry name" value="ISOVALERYL-COA DEHYDROGENASE, MITOCHONDRIAL-RELATED"/>
    <property type="match status" value="1"/>
</dbReference>
<dbReference type="InterPro" id="IPR037069">
    <property type="entry name" value="AcylCoA_DH/ox_N_sf"/>
</dbReference>
<accession>A0A0F2TI88</accession>
<dbReference type="GO" id="GO:0050660">
    <property type="term" value="F:flavin adenine dinucleotide binding"/>
    <property type="evidence" value="ECO:0007669"/>
    <property type="project" value="InterPro"/>
</dbReference>
<dbReference type="Pfam" id="PF02771">
    <property type="entry name" value="Acyl-CoA_dh_N"/>
    <property type="match status" value="1"/>
</dbReference>
<dbReference type="PANTHER" id="PTHR43884">
    <property type="entry name" value="ACYL-COA DEHYDROGENASE"/>
    <property type="match status" value="1"/>
</dbReference>
<dbReference type="InterPro" id="IPR013786">
    <property type="entry name" value="AcylCoA_DH/ox_N"/>
</dbReference>
<evidence type="ECO:0000259" key="8">
    <source>
        <dbReference type="Pfam" id="PF02771"/>
    </source>
</evidence>
<evidence type="ECO:0000313" key="10">
    <source>
        <dbReference type="Proteomes" id="UP000033699"/>
    </source>
</evidence>
<dbReference type="OrthoDB" id="8876745at2"/>
<evidence type="ECO:0000256" key="5">
    <source>
        <dbReference type="RuleBase" id="RU362125"/>
    </source>
</evidence>
<evidence type="ECO:0000259" key="7">
    <source>
        <dbReference type="Pfam" id="PF02770"/>
    </source>
</evidence>
<dbReference type="InterPro" id="IPR036250">
    <property type="entry name" value="AcylCo_DH-like_C"/>
</dbReference>